<evidence type="ECO:0000256" key="1">
    <source>
        <dbReference type="ARBA" id="ARBA00022950"/>
    </source>
</evidence>
<dbReference type="Pfam" id="PF04860">
    <property type="entry name" value="Phage_portal"/>
    <property type="match status" value="1"/>
</dbReference>
<evidence type="ECO:0000256" key="2">
    <source>
        <dbReference type="ARBA" id="ARBA00023009"/>
    </source>
</evidence>
<dbReference type="EMBL" id="BK015101">
    <property type="protein sequence ID" value="DAD91006.1"/>
    <property type="molecule type" value="Genomic_DNA"/>
</dbReference>
<accession>A0A8S5N8H8</accession>
<protein>
    <submittedName>
        <fullName evidence="4">Portal protein</fullName>
    </submittedName>
</protein>
<keyword evidence="2" id="KW-1162">Viral penetration into host cytoplasm</keyword>
<keyword evidence="1" id="KW-0118">Viral capsid assembly</keyword>
<evidence type="ECO:0000256" key="3">
    <source>
        <dbReference type="ARBA" id="ARBA00023219"/>
    </source>
</evidence>
<proteinExistence type="predicted"/>
<keyword evidence="2" id="KW-1160">Virus entry into host cell</keyword>
<sequence length="401" mass="45377">MGLKFWEWLRGKIGAETTAEVTCQELFDAAADLQIRKLCFWTCANMVANAIGRCEVRVFRGGEETQDREYYMWNYEPNLNENSTMFWHKAVGKLYTDNEALIVSSRRRDTGTDAVLVADSWQQNTHWAVRMNEYTGVTVGDTAYDKTFRENEVLHLKLHHNAMRPVIDGLYASYYRLARAAMRAYQWDRGQHWKVHVNQIAAGTQDFEAKFAKMIAEQIKPFFDSDAAVLPEFDGYSYERSDGGSSGSSKSGDSRDIRNLIEDIFDFTARGFLIPAVLVNGTVQGTADANSRFLTQCIDPICDQLQEEITRKRYGYDGWKQGNFVRVDSSAILHFDIFANAANVEKLVGSGAFSVNDVLRAANQATINEPWADEHFLTLNIARIQEAAQQMNAQKGDSGNE</sequence>
<organism evidence="4">
    <name type="scientific">Siphoviridae sp. ctepM7</name>
    <dbReference type="NCBI Taxonomy" id="2826408"/>
    <lineage>
        <taxon>Viruses</taxon>
        <taxon>Duplodnaviria</taxon>
        <taxon>Heunggongvirae</taxon>
        <taxon>Uroviricota</taxon>
        <taxon>Caudoviricetes</taxon>
    </lineage>
</organism>
<evidence type="ECO:0000313" key="4">
    <source>
        <dbReference type="EMBL" id="DAD91006.1"/>
    </source>
</evidence>
<reference evidence="4" key="1">
    <citation type="journal article" date="2021" name="Proc. Natl. Acad. Sci. U.S.A.">
        <title>A Catalog of Tens of Thousands of Viruses from Human Metagenomes Reveals Hidden Associations with Chronic Diseases.</title>
        <authorList>
            <person name="Tisza M.J."/>
            <person name="Buck C.B."/>
        </authorList>
    </citation>
    <scope>NUCLEOTIDE SEQUENCE</scope>
    <source>
        <strain evidence="4">CtepM7</strain>
    </source>
</reference>
<keyword evidence="3" id="KW-0231">Viral genome packaging</keyword>
<keyword evidence="2" id="KW-1171">Viral genome ejection through host cell envelope</keyword>
<keyword evidence="1" id="KW-1188">Viral release from host cell</keyword>
<dbReference type="InterPro" id="IPR006944">
    <property type="entry name" value="Phage/GTA_portal"/>
</dbReference>
<name>A0A8S5N8H8_9CAUD</name>